<sequence length="120" mass="13275">MLRDLNGKVMCLFSNFVGITDSNTAELWAFKKAVQLCIANPELWGRDIAVVSDSKVAVSWVNDEDFGNIGHINSIYDIRSSMSYFGSLEVVYDSRAFNSFADSLAKMGSSIVGDFVEWGD</sequence>
<name>A0AAE0A9B0_9ROSI</name>
<protein>
    <recommendedName>
        <fullName evidence="1">RNase H type-1 domain-containing protein</fullName>
    </recommendedName>
</protein>
<dbReference type="PANTHER" id="PTHR47723:SF22">
    <property type="entry name" value="RNASE H TYPE-1 DOMAIN-CONTAINING PROTEIN"/>
    <property type="match status" value="1"/>
</dbReference>
<dbReference type="SUPFAM" id="SSF53098">
    <property type="entry name" value="Ribonuclease H-like"/>
    <property type="match status" value="1"/>
</dbReference>
<accession>A0AAE0A9B0</accession>
<dbReference type="Proteomes" id="UP001281410">
    <property type="component" value="Unassembled WGS sequence"/>
</dbReference>
<dbReference type="PANTHER" id="PTHR47723">
    <property type="entry name" value="OS05G0353850 PROTEIN"/>
    <property type="match status" value="1"/>
</dbReference>
<evidence type="ECO:0000313" key="3">
    <source>
        <dbReference type="Proteomes" id="UP001281410"/>
    </source>
</evidence>
<proteinExistence type="predicted"/>
<dbReference type="InterPro" id="IPR036397">
    <property type="entry name" value="RNaseH_sf"/>
</dbReference>
<dbReference type="Pfam" id="PF13456">
    <property type="entry name" value="RVT_3"/>
    <property type="match status" value="1"/>
</dbReference>
<keyword evidence="3" id="KW-1185">Reference proteome</keyword>
<evidence type="ECO:0000259" key="1">
    <source>
        <dbReference type="Pfam" id="PF13456"/>
    </source>
</evidence>
<feature type="domain" description="RNase H type-1" evidence="1">
    <location>
        <begin position="2"/>
        <end position="107"/>
    </location>
</feature>
<dbReference type="CDD" id="cd06222">
    <property type="entry name" value="RNase_H_like"/>
    <property type="match status" value="1"/>
</dbReference>
<evidence type="ECO:0000313" key="2">
    <source>
        <dbReference type="EMBL" id="KAK3206432.1"/>
    </source>
</evidence>
<reference evidence="2" key="1">
    <citation type="journal article" date="2023" name="Plant J.">
        <title>Genome sequences and population genomics provide insights into the demographic history, inbreeding, and mutation load of two 'living fossil' tree species of Dipteronia.</title>
        <authorList>
            <person name="Feng Y."/>
            <person name="Comes H.P."/>
            <person name="Chen J."/>
            <person name="Zhu S."/>
            <person name="Lu R."/>
            <person name="Zhang X."/>
            <person name="Li P."/>
            <person name="Qiu J."/>
            <person name="Olsen K.M."/>
            <person name="Qiu Y."/>
        </authorList>
    </citation>
    <scope>NUCLEOTIDE SEQUENCE</scope>
    <source>
        <strain evidence="2">NBL</strain>
    </source>
</reference>
<comment type="caution">
    <text evidence="2">The sequence shown here is derived from an EMBL/GenBank/DDBJ whole genome shotgun (WGS) entry which is preliminary data.</text>
</comment>
<dbReference type="GO" id="GO:0003676">
    <property type="term" value="F:nucleic acid binding"/>
    <property type="evidence" value="ECO:0007669"/>
    <property type="project" value="InterPro"/>
</dbReference>
<dbReference type="AlphaFoldDB" id="A0AAE0A9B0"/>
<dbReference type="EMBL" id="JANJYJ010000006">
    <property type="protein sequence ID" value="KAK3206432.1"/>
    <property type="molecule type" value="Genomic_DNA"/>
</dbReference>
<gene>
    <name evidence="2" type="ORF">Dsin_020478</name>
</gene>
<dbReference type="InterPro" id="IPR044730">
    <property type="entry name" value="RNase_H-like_dom_plant"/>
</dbReference>
<organism evidence="2 3">
    <name type="scientific">Dipteronia sinensis</name>
    <dbReference type="NCBI Taxonomy" id="43782"/>
    <lineage>
        <taxon>Eukaryota</taxon>
        <taxon>Viridiplantae</taxon>
        <taxon>Streptophyta</taxon>
        <taxon>Embryophyta</taxon>
        <taxon>Tracheophyta</taxon>
        <taxon>Spermatophyta</taxon>
        <taxon>Magnoliopsida</taxon>
        <taxon>eudicotyledons</taxon>
        <taxon>Gunneridae</taxon>
        <taxon>Pentapetalae</taxon>
        <taxon>rosids</taxon>
        <taxon>malvids</taxon>
        <taxon>Sapindales</taxon>
        <taxon>Sapindaceae</taxon>
        <taxon>Hippocastanoideae</taxon>
        <taxon>Acereae</taxon>
        <taxon>Dipteronia</taxon>
    </lineage>
</organism>
<dbReference type="Gene3D" id="3.30.420.10">
    <property type="entry name" value="Ribonuclease H-like superfamily/Ribonuclease H"/>
    <property type="match status" value="1"/>
</dbReference>
<dbReference type="GO" id="GO:0004523">
    <property type="term" value="F:RNA-DNA hybrid ribonuclease activity"/>
    <property type="evidence" value="ECO:0007669"/>
    <property type="project" value="InterPro"/>
</dbReference>
<dbReference type="InterPro" id="IPR053151">
    <property type="entry name" value="RNase_H-like"/>
</dbReference>
<dbReference type="InterPro" id="IPR002156">
    <property type="entry name" value="RNaseH_domain"/>
</dbReference>
<dbReference type="InterPro" id="IPR012337">
    <property type="entry name" value="RNaseH-like_sf"/>
</dbReference>